<gene>
    <name evidence="2" type="ORF">GCM10009787_56540</name>
</gene>
<proteinExistence type="predicted"/>
<feature type="compositionally biased region" description="Low complexity" evidence="1">
    <location>
        <begin position="43"/>
        <end position="72"/>
    </location>
</feature>
<keyword evidence="3" id="KW-1185">Reference proteome</keyword>
<protein>
    <submittedName>
        <fullName evidence="2">Uncharacterized protein</fullName>
    </submittedName>
</protein>
<evidence type="ECO:0000313" key="2">
    <source>
        <dbReference type="EMBL" id="GAA2201478.1"/>
    </source>
</evidence>
<dbReference type="RefSeq" id="WP_346163819.1">
    <property type="nucleotide sequence ID" value="NZ_BAAAOQ010000020.1"/>
</dbReference>
<feature type="compositionally biased region" description="Low complexity" evidence="1">
    <location>
        <begin position="90"/>
        <end position="108"/>
    </location>
</feature>
<organism evidence="2 3">
    <name type="scientific">Streptomyces bangladeshensis</name>
    <dbReference type="NCBI Taxonomy" id="295352"/>
    <lineage>
        <taxon>Bacteria</taxon>
        <taxon>Bacillati</taxon>
        <taxon>Actinomycetota</taxon>
        <taxon>Actinomycetes</taxon>
        <taxon>Kitasatosporales</taxon>
        <taxon>Streptomycetaceae</taxon>
        <taxon>Streptomyces</taxon>
    </lineage>
</organism>
<accession>A0ABP5NPV7</accession>
<name>A0ABP5NPV7_9ACTN</name>
<feature type="compositionally biased region" description="Basic and acidic residues" evidence="1">
    <location>
        <begin position="1"/>
        <end position="11"/>
    </location>
</feature>
<evidence type="ECO:0000256" key="1">
    <source>
        <dbReference type="SAM" id="MobiDB-lite"/>
    </source>
</evidence>
<feature type="compositionally biased region" description="Basic and acidic residues" evidence="1">
    <location>
        <begin position="77"/>
        <end position="87"/>
    </location>
</feature>
<feature type="compositionally biased region" description="Low complexity" evidence="1">
    <location>
        <begin position="159"/>
        <end position="171"/>
    </location>
</feature>
<comment type="caution">
    <text evidence="2">The sequence shown here is derived from an EMBL/GenBank/DDBJ whole genome shotgun (WGS) entry which is preliminary data.</text>
</comment>
<feature type="region of interest" description="Disordered" evidence="1">
    <location>
        <begin position="1"/>
        <end position="129"/>
    </location>
</feature>
<sequence>MCPTQAKEHHPAAAPPAPRPVPQPGSPVRTRPYGGTGAARCTPGRTPGAARCAAPPGATAARAADADVPAGRVHGHVPGDRGSRARALDAPFAGEAAGRAARFPRAAGTHPPSRHPWRTPPARGGTGETAVSRTGALLGLSSVSRTGALLGLSSVSRTGAPPGLSPAPALAHRGLRAAAPSPVTRGAKESGR</sequence>
<feature type="region of interest" description="Disordered" evidence="1">
    <location>
        <begin position="153"/>
        <end position="192"/>
    </location>
</feature>
<evidence type="ECO:0000313" key="3">
    <source>
        <dbReference type="Proteomes" id="UP001501391"/>
    </source>
</evidence>
<feature type="compositionally biased region" description="Pro residues" evidence="1">
    <location>
        <begin position="13"/>
        <end position="25"/>
    </location>
</feature>
<reference evidence="3" key="1">
    <citation type="journal article" date="2019" name="Int. J. Syst. Evol. Microbiol.">
        <title>The Global Catalogue of Microorganisms (GCM) 10K type strain sequencing project: providing services to taxonomists for standard genome sequencing and annotation.</title>
        <authorList>
            <consortium name="The Broad Institute Genomics Platform"/>
            <consortium name="The Broad Institute Genome Sequencing Center for Infectious Disease"/>
            <person name="Wu L."/>
            <person name="Ma J."/>
        </authorList>
    </citation>
    <scope>NUCLEOTIDE SEQUENCE [LARGE SCALE GENOMIC DNA]</scope>
    <source>
        <strain evidence="3">JCM 14924</strain>
    </source>
</reference>
<dbReference type="EMBL" id="BAAAOQ010000020">
    <property type="protein sequence ID" value="GAA2201478.1"/>
    <property type="molecule type" value="Genomic_DNA"/>
</dbReference>
<dbReference type="Proteomes" id="UP001501391">
    <property type="component" value="Unassembled WGS sequence"/>
</dbReference>